<dbReference type="Proteomes" id="UP001500185">
    <property type="component" value="Unassembled WGS sequence"/>
</dbReference>
<feature type="domain" description="PKD" evidence="1">
    <location>
        <begin position="541"/>
        <end position="594"/>
    </location>
</feature>
<evidence type="ECO:0000313" key="3">
    <source>
        <dbReference type="Proteomes" id="UP001500185"/>
    </source>
</evidence>
<dbReference type="Pfam" id="PF13585">
    <property type="entry name" value="CHU_C"/>
    <property type="match status" value="1"/>
</dbReference>
<dbReference type="Gene3D" id="2.60.40.740">
    <property type="match status" value="1"/>
</dbReference>
<protein>
    <recommendedName>
        <fullName evidence="1">PKD domain-containing protein</fullName>
    </recommendedName>
</protein>
<organism evidence="2 3">
    <name type="scientific">Psychroflexus lacisalsi</name>
    <dbReference type="NCBI Taxonomy" id="503928"/>
    <lineage>
        <taxon>Bacteria</taxon>
        <taxon>Pseudomonadati</taxon>
        <taxon>Bacteroidota</taxon>
        <taxon>Flavobacteriia</taxon>
        <taxon>Flavobacteriales</taxon>
        <taxon>Flavobacteriaceae</taxon>
        <taxon>Psychroflexus</taxon>
    </lineage>
</organism>
<evidence type="ECO:0000313" key="2">
    <source>
        <dbReference type="EMBL" id="GAA0761880.1"/>
    </source>
</evidence>
<dbReference type="InterPro" id="IPR013783">
    <property type="entry name" value="Ig-like_fold"/>
</dbReference>
<proteinExistence type="predicted"/>
<gene>
    <name evidence="2" type="ORF">GCM10009433_21710</name>
</gene>
<dbReference type="InterPro" id="IPR000601">
    <property type="entry name" value="PKD_dom"/>
</dbReference>
<dbReference type="InterPro" id="IPR045828">
    <property type="entry name" value="PKD_Bacteroidetes"/>
</dbReference>
<dbReference type="InterPro" id="IPR025667">
    <property type="entry name" value="SprB_repeat"/>
</dbReference>
<sequence>MKTKLLTLFLIGCSLLIGLAVFTTSNSISEINNDIAFADSGISEKKFTQPAKNKKAVTSFFEIFTDQTSSTFNTPDLEIKNTLGLGGYDRVIQNGTTTFLRCSNDLSNNGTFQFEDPDESSYPAGTSFLLDWGDGSTSNQVEDHTYSSGLFTLTYSVIFPNGTTNTSDFKVFVGTGPPTISVSLSSEENCFPDPYTFTVTTGNNVPGTTYTIEISDGSAPIILNSDNYPIGVPISETFTHTFAKTSCNVTSGVGLNTFTDSFAITVNATNPCNLKGNATATGPIRVSEPTQADFNVPADIACVNSLVTFTDTSVGGTNTTQNGCSGDYGRYWEITPAAGTNIAGGQLGSDNGNATDWFSWTNGSEDLGVIFDTPGYYDITLVTRNNCGESRITKEICIIPEVIAEFTLNETEACFEENLIVTTDNTSQADGCDITKKYEWTVTATNPDCPAETPSWSFANGTGPGDEEPEFQFDAPGIYTIRLELFIEDILPGEECKEDVYEEIVTIKDRPKAEVPDLIVCQDEFFTIDPTVYDCYTTVGTTYSWDFSSSSAASIAGSNDPNPSISYDTPGIYNYTLTVTNDCGPTTKTGTIEVLPPVYIEANGPTEVCVDGEILLNGTISGGTGIGNWTAGVAGGTFSPDASALDPTYTPPTGYVGDITFTLTPDNSGTLCSEPIDTHTVTISPGPEVDAGSYEPICVNSSINLNGSFGGTASNITWTSSVGGTFTDPTNPNTEFTPPVGFTGTITLIITTDDPLGSCEANSDTVDLEVLPLGEVDPLPDLEFCNTEEVSEIIFSSPNTSNTTNFEWEIDTNIGLTPLSGTGNLPSFTAENLTEFPIIATVTVTPFVNSGSTSCEGVSETFTITINPAPIIIDTTIDLCNGNVFDYTPTSGGGNFVPAGTTYIWNNPVSNPPGAIVGGFAETTPQTSIAQPIENLTTNAASLVYTVTPILDGCEGKPFTLTVNFDDEPVIQDITLEVCSDESLSIVPDENFSGNQIPLGTTYKWDLPVVNPAGSITGATAESIPTTSIDQQLTNISSETATVTYTITPDVDGCEGEPFTLTLVVKPEPFVGDNSINICSGENFNITPEDILPNRVPAGTLYTWDVPTVSIPGTISGITDGTPPQSEVSQTLVSNSSEEVVVTYEVTPEHDGCFGEPFLIEVTVEPKPFIEDITENICTGGTFSVLPDNSGSNTVPVNTTYTWTEPVSVPAGAITGGAAKTTPQTEISQNVTNTSENIATLTYTVTPRSGNCVGDPFTVEVIVESSGLIQEEPQSFQTICEGGQISPLGVSLESGESTSTTYQWFRNTTPTNAGGTEIPGATDATYLPPAFDIPGTYFFYVVVSPEGDQCGDVISQVSEVEVIEDPVIDVQPLDNQELCLDAPANELNVEVSGGVGQFNYQWYVNTTADATTGTEIPDETNSSFTPPTDQEGILFYYVVISQEAAGCETVSVPARIRVEPQPVINQQPQSEELCLNATPNLLSVNLNFSLGTPTYQWFENDESSNTGGTAITGANQPTFLPPTDVAGEQFYYAVVSFDNSSCGPVVSDPATLTVVPFAEINPVEDIEVCRGDEISGINFSTTAPTMVTSYEWTNSNPEIGLAANGAGNIPVFTATNTTGVTQTAVITVTSESSFSGDPCGQSTIEFTITVSSEVIDNAVISDYNGNQTSCADANDGSIQISPEGGIPISNTQSYIFNWSGPDGFSSNQEDIFNLKQGIYTLEITDGFGCVNEFNYAIEAPDELIVTEDAVLNIQCHGEFTGKILISLSGGTGSYSYSWLKDGMLVATTQDLENIGAGYYTVIATDQNNCSITEGFEITEPDPISIEVLEKTAIVCTDEISIPKNETSKAVGDEFNGFINISVEGGTPLQTGPNEFTYQYEWKNAVNQVISTEKNLTGVGPGSYSVDVYDNLTCIASKDVELIMPDPIKIEVSSQDETCAFGEDGQISLNIEGGTAPYNVEWSNGATGKELSQLPPGAYTANVTDKYNCEISIDVEIEGVDALAMNHTFENISCFGAEDGFVDVVIEGGRLLPNGSYDYQWSGPNGFTSSEPSLSNLDEGVYSLVVTDASNCTVNLDVEINEPTQLQVNFQTTQANCFGIDDGTITLFIEGGIPPYTSNFGSVGSDNSTFLFDQLAPGTYDIEVMDDNGCMEILEIEIEQDFINEIDPPTGEAYQEFCIEDQPSLSDLNVSGMDIKWYLSPADEIALAPDYLIAESTILYARNFDADLNCLSSNVLEVEVNIIEGIIDVNNFITVNGNGLNEKLNVINIESFPENEMKIYNRYGKLVWETTSYNNTDNTFRGASNVGGTISQANFLPTGTYFYILNYKSPCKNDTKKGFVQIDNNNR</sequence>
<dbReference type="EMBL" id="BAAAGG010000021">
    <property type="protein sequence ID" value="GAA0761880.1"/>
    <property type="molecule type" value="Genomic_DNA"/>
</dbReference>
<dbReference type="Gene3D" id="2.60.40.10">
    <property type="entry name" value="Immunoglobulins"/>
    <property type="match status" value="4"/>
</dbReference>
<evidence type="ECO:0000259" key="1">
    <source>
        <dbReference type="PROSITE" id="PS50093"/>
    </source>
</evidence>
<dbReference type="RefSeq" id="WP_224455033.1">
    <property type="nucleotide sequence ID" value="NZ_BAAAGG010000021.1"/>
</dbReference>
<comment type="caution">
    <text evidence="2">The sequence shown here is derived from an EMBL/GenBank/DDBJ whole genome shotgun (WGS) entry which is preliminary data.</text>
</comment>
<keyword evidence="3" id="KW-1185">Reference proteome</keyword>
<dbReference type="Pfam" id="PF19406">
    <property type="entry name" value="PKD_5"/>
    <property type="match status" value="4"/>
</dbReference>
<dbReference type="Pfam" id="PF18911">
    <property type="entry name" value="PKD_4"/>
    <property type="match status" value="1"/>
</dbReference>
<dbReference type="PROSITE" id="PS50093">
    <property type="entry name" value="PKD"/>
    <property type="match status" value="1"/>
</dbReference>
<dbReference type="Gene3D" id="2.60.40.2700">
    <property type="match status" value="2"/>
</dbReference>
<dbReference type="SUPFAM" id="SSF49299">
    <property type="entry name" value="PKD domain"/>
    <property type="match status" value="2"/>
</dbReference>
<dbReference type="CDD" id="cd00146">
    <property type="entry name" value="PKD"/>
    <property type="match status" value="1"/>
</dbReference>
<accession>A0ABP3VKU7</accession>
<name>A0ABP3VKU7_9FLAO</name>
<dbReference type="Pfam" id="PF13573">
    <property type="entry name" value="SprB"/>
    <property type="match status" value="4"/>
</dbReference>
<reference evidence="3" key="1">
    <citation type="journal article" date="2019" name="Int. J. Syst. Evol. Microbiol.">
        <title>The Global Catalogue of Microorganisms (GCM) 10K type strain sequencing project: providing services to taxonomists for standard genome sequencing and annotation.</title>
        <authorList>
            <consortium name="The Broad Institute Genomics Platform"/>
            <consortium name="The Broad Institute Genome Sequencing Center for Infectious Disease"/>
            <person name="Wu L."/>
            <person name="Ma J."/>
        </authorList>
    </citation>
    <scope>NUCLEOTIDE SEQUENCE [LARGE SCALE GENOMIC DNA]</scope>
    <source>
        <strain evidence="3">JCM 16231</strain>
    </source>
</reference>
<dbReference type="InterPro" id="IPR035986">
    <property type="entry name" value="PKD_dom_sf"/>
</dbReference>